<feature type="compositionally biased region" description="Low complexity" evidence="1">
    <location>
        <begin position="343"/>
        <end position="364"/>
    </location>
</feature>
<feature type="compositionally biased region" description="Basic residues" evidence="1">
    <location>
        <begin position="217"/>
        <end position="228"/>
    </location>
</feature>
<feature type="region of interest" description="Disordered" evidence="1">
    <location>
        <begin position="130"/>
        <end position="149"/>
    </location>
</feature>
<evidence type="ECO:0000256" key="1">
    <source>
        <dbReference type="SAM" id="MobiDB-lite"/>
    </source>
</evidence>
<dbReference type="EMBL" id="JAPZBO010000003">
    <property type="protein sequence ID" value="KAJ5321250.1"/>
    <property type="molecule type" value="Genomic_DNA"/>
</dbReference>
<dbReference type="AlphaFoldDB" id="A0A9W9U7W0"/>
<feature type="region of interest" description="Disordered" evidence="1">
    <location>
        <begin position="522"/>
        <end position="563"/>
    </location>
</feature>
<evidence type="ECO:0000313" key="2">
    <source>
        <dbReference type="EMBL" id="KAJ5321250.1"/>
    </source>
</evidence>
<reference evidence="2" key="1">
    <citation type="submission" date="2022-12" db="EMBL/GenBank/DDBJ databases">
        <authorList>
            <person name="Petersen C."/>
        </authorList>
    </citation>
    <scope>NUCLEOTIDE SEQUENCE</scope>
    <source>
        <strain evidence="2">IBT 21472</strain>
    </source>
</reference>
<organism evidence="2 3">
    <name type="scientific">Penicillium atrosanguineum</name>
    <dbReference type="NCBI Taxonomy" id="1132637"/>
    <lineage>
        <taxon>Eukaryota</taxon>
        <taxon>Fungi</taxon>
        <taxon>Dikarya</taxon>
        <taxon>Ascomycota</taxon>
        <taxon>Pezizomycotina</taxon>
        <taxon>Eurotiomycetes</taxon>
        <taxon>Eurotiomycetidae</taxon>
        <taxon>Eurotiales</taxon>
        <taxon>Aspergillaceae</taxon>
        <taxon>Penicillium</taxon>
    </lineage>
</organism>
<sequence length="735" mass="79921">MVALKKLFLQERASTRPATSIGTGDNESDEPYFSGVEAQNNLTARHLSATPASPGLPSPGLKVSQSMDVNQHFQQLDQQFEDLHHHLAETARPQSSQSLSPFVSQHFAIPRVQNSRHIDLLDALSASEKYRRENNRPVASPPSSPYNEDVAERNMTRFLRIQYRSGLATSRILSALYQEDVADRNIAKYGDSRSSSSLSSRSSPPAPGGASTVSRTGSRRRGPGKRFPVKPSWTSEGDLRTRSATPDAMSTASSRLSHLSHLVRQQRSAPSLSPEEAAAAYEAEEDAQPDTPRASQRLGVPPAYKQGKRWSTTPLPDSPTLPMPMGDGDGNNGSRSATPVGKPPATAARTSSLTARSASPALASGSKSRKNVRDLSINTKLAASGRPKIAHRAIQPPTPSNNDMKRAPSIAEVMNSPLPTSSPIPLGPDNPSPRFKASEMMDLFNKAYRSTQAVSPHPTYETLQDAIVREINSHEAFRNVPVPVAGPPFTPTATQGSFDPKNIGLNRSASVGSISRLMRKGSFKKHKWNSESRRSISSSVLRRGPGQRRHTDAPPPTPGFLADIQKEQDGMRPNTGEELTYMDVLIRAGNDNPSTSHSKTPFASASRKRHSASTSNLSTLARSTTEISTTTTGTVYCMQAHSSSNDSQNEHEDSDDEILQLPSVSISPPRVQIEGVDENNVRYVIDSSTPVDAEKLINWPQRARNISSQIGCERSLSPRTRARMQLRGARSVETY</sequence>
<reference evidence="2" key="2">
    <citation type="journal article" date="2023" name="IMA Fungus">
        <title>Comparative genomic study of the Penicillium genus elucidates a diverse pangenome and 15 lateral gene transfer events.</title>
        <authorList>
            <person name="Petersen C."/>
            <person name="Sorensen T."/>
            <person name="Nielsen M.R."/>
            <person name="Sondergaard T.E."/>
            <person name="Sorensen J.L."/>
            <person name="Fitzpatrick D.A."/>
            <person name="Frisvad J.C."/>
            <person name="Nielsen K.L."/>
        </authorList>
    </citation>
    <scope>NUCLEOTIDE SEQUENCE</scope>
    <source>
        <strain evidence="2">IBT 21472</strain>
    </source>
</reference>
<proteinExistence type="predicted"/>
<feature type="compositionally biased region" description="Low complexity" evidence="1">
    <location>
        <begin position="253"/>
        <end position="262"/>
    </location>
</feature>
<accession>A0A9W9U7W0</accession>
<dbReference type="Proteomes" id="UP001147746">
    <property type="component" value="Unassembled WGS sequence"/>
</dbReference>
<evidence type="ECO:0000313" key="3">
    <source>
        <dbReference type="Proteomes" id="UP001147746"/>
    </source>
</evidence>
<feature type="compositionally biased region" description="Polar residues" evidence="1">
    <location>
        <begin position="591"/>
        <end position="603"/>
    </location>
</feature>
<protein>
    <submittedName>
        <fullName evidence="2">Uncharacterized protein</fullName>
    </submittedName>
</protein>
<gene>
    <name evidence="2" type="ORF">N7476_004252</name>
</gene>
<feature type="region of interest" description="Disordered" evidence="1">
    <location>
        <begin position="189"/>
        <end position="405"/>
    </location>
</feature>
<feature type="region of interest" description="Disordered" evidence="1">
    <location>
        <begin position="588"/>
        <end position="625"/>
    </location>
</feature>
<feature type="region of interest" description="Disordered" evidence="1">
    <location>
        <begin position="13"/>
        <end position="33"/>
    </location>
</feature>
<name>A0A9W9U7W0_9EURO</name>
<feature type="compositionally biased region" description="Low complexity" evidence="1">
    <location>
        <begin position="192"/>
        <end position="216"/>
    </location>
</feature>
<keyword evidence="3" id="KW-1185">Reference proteome</keyword>
<comment type="caution">
    <text evidence="2">The sequence shown here is derived from an EMBL/GenBank/DDBJ whole genome shotgun (WGS) entry which is preliminary data.</text>
</comment>
<feature type="compositionally biased region" description="Polar residues" evidence="1">
    <location>
        <begin position="242"/>
        <end position="252"/>
    </location>
</feature>
<feature type="compositionally biased region" description="Polar residues" evidence="1">
    <location>
        <begin position="16"/>
        <end position="25"/>
    </location>
</feature>